<dbReference type="Proteomes" id="UP000239863">
    <property type="component" value="Unassembled WGS sequence"/>
</dbReference>
<comment type="subunit">
    <text evidence="3">Component of a cohesin-like complex composed of ScpA, ScpB and the Smc homodimer, in which ScpA and ScpB bind to the head domain of Smc. The presence of the three proteins is required for the association of the complex with DNA.</text>
</comment>
<proteinExistence type="inferred from homology"/>
<gene>
    <name evidence="3" type="primary">scpA</name>
    <name evidence="4" type="ORF">BD821_1074</name>
</gene>
<keyword evidence="3" id="KW-0131">Cell cycle</keyword>
<evidence type="ECO:0000313" key="5">
    <source>
        <dbReference type="Proteomes" id="UP000239863"/>
    </source>
</evidence>
<dbReference type="GO" id="GO:0005737">
    <property type="term" value="C:cytoplasm"/>
    <property type="evidence" value="ECO:0007669"/>
    <property type="project" value="UniProtKB-SubCell"/>
</dbReference>
<accession>A0A2S6FXS5</accession>
<dbReference type="InterPro" id="IPR003768">
    <property type="entry name" value="ScpA"/>
</dbReference>
<comment type="function">
    <text evidence="3">Participates in chromosomal partition during cell division. May act via the formation of a condensin-like complex containing Smc and ScpB that pull DNA away from mid-cell into both cell halves.</text>
</comment>
<dbReference type="STRING" id="37659.GCA_000703125_02470"/>
<evidence type="ECO:0000313" key="4">
    <source>
        <dbReference type="EMBL" id="PPK48367.1"/>
    </source>
</evidence>
<dbReference type="HAMAP" id="MF_01805">
    <property type="entry name" value="ScpA"/>
    <property type="match status" value="1"/>
</dbReference>
<organism evidence="4 5">
    <name type="scientific">Clostridium algidicarnis DSM 15099</name>
    <dbReference type="NCBI Taxonomy" id="1121295"/>
    <lineage>
        <taxon>Bacteria</taxon>
        <taxon>Bacillati</taxon>
        <taxon>Bacillota</taxon>
        <taxon>Clostridia</taxon>
        <taxon>Eubacteriales</taxon>
        <taxon>Clostridiaceae</taxon>
        <taxon>Clostridium</taxon>
    </lineage>
</organism>
<dbReference type="Gene3D" id="6.10.250.2410">
    <property type="match status" value="1"/>
</dbReference>
<dbReference type="AlphaFoldDB" id="A0A2S6FXS5"/>
<evidence type="ECO:0000256" key="1">
    <source>
        <dbReference type="ARBA" id="ARBA00022829"/>
    </source>
</evidence>
<dbReference type="EMBL" id="PTIS01000007">
    <property type="protein sequence ID" value="PPK48367.1"/>
    <property type="molecule type" value="Genomic_DNA"/>
</dbReference>
<reference evidence="4 5" key="1">
    <citation type="submission" date="2018-02" db="EMBL/GenBank/DDBJ databases">
        <title>Genomic Encyclopedia of Archaeal and Bacterial Type Strains, Phase II (KMG-II): from individual species to whole genera.</title>
        <authorList>
            <person name="Goeker M."/>
        </authorList>
    </citation>
    <scope>NUCLEOTIDE SEQUENCE [LARGE SCALE GENOMIC DNA]</scope>
    <source>
        <strain evidence="4 5">DSM 15099</strain>
    </source>
</reference>
<comment type="similarity">
    <text evidence="3">Belongs to the ScpA family.</text>
</comment>
<dbReference type="NCBIfam" id="NF000994">
    <property type="entry name" value="PRK00104.1-3"/>
    <property type="match status" value="1"/>
</dbReference>
<comment type="caution">
    <text evidence="4">The sequence shown here is derived from an EMBL/GenBank/DDBJ whole genome shotgun (WGS) entry which is preliminary data.</text>
</comment>
<dbReference type="OrthoDB" id="9811016at2"/>
<dbReference type="PANTHER" id="PTHR33969">
    <property type="entry name" value="SEGREGATION AND CONDENSATION PROTEIN A"/>
    <property type="match status" value="1"/>
</dbReference>
<dbReference type="Pfam" id="PF02616">
    <property type="entry name" value="SMC_ScpA"/>
    <property type="match status" value="1"/>
</dbReference>
<protein>
    <recommendedName>
        <fullName evidence="2 3">Segregation and condensation protein A</fullName>
    </recommendedName>
</protein>
<sequence>MEGLNIKISNFEGPFDLLLHLIKKNKMDIYNVKIYEITNQYIEYIKEMKELDLEITSEFIVMAATLIEFKSKMLLPKIKKEEDEDEERYKEDLLQKLIEYKKFKKASIYFRKLKGDTGEMYAKMPEVIGEKIPKTNEELLKNVTMLNLYNLYNDLILNYKNKKNTSNVIETQIPLDKYKVEDKIRHIQEILYKNNNITFYEVILACNSKLEVVVTFLALLELIKERSINVTQGDSFSEIYIERIILNA</sequence>
<dbReference type="GO" id="GO:0007059">
    <property type="term" value="P:chromosome segregation"/>
    <property type="evidence" value="ECO:0007669"/>
    <property type="project" value="UniProtKB-UniRule"/>
</dbReference>
<evidence type="ECO:0000256" key="3">
    <source>
        <dbReference type="HAMAP-Rule" id="MF_01805"/>
    </source>
</evidence>
<keyword evidence="3" id="KW-0963">Cytoplasm</keyword>
<dbReference type="InterPro" id="IPR023093">
    <property type="entry name" value="ScpA-like_C"/>
</dbReference>
<dbReference type="PANTHER" id="PTHR33969:SF2">
    <property type="entry name" value="SEGREGATION AND CONDENSATION PROTEIN A"/>
    <property type="match status" value="1"/>
</dbReference>
<dbReference type="Gene3D" id="1.10.10.580">
    <property type="entry name" value="Structural maintenance of chromosome 1. Chain E"/>
    <property type="match status" value="1"/>
</dbReference>
<name>A0A2S6FXS5_9CLOT</name>
<dbReference type="GO" id="GO:0006260">
    <property type="term" value="P:DNA replication"/>
    <property type="evidence" value="ECO:0007669"/>
    <property type="project" value="UniProtKB-UniRule"/>
</dbReference>
<dbReference type="GO" id="GO:0051301">
    <property type="term" value="P:cell division"/>
    <property type="evidence" value="ECO:0007669"/>
    <property type="project" value="UniProtKB-KW"/>
</dbReference>
<keyword evidence="1 3" id="KW-0159">Chromosome partition</keyword>
<keyword evidence="3" id="KW-0132">Cell division</keyword>
<evidence type="ECO:0000256" key="2">
    <source>
        <dbReference type="ARBA" id="ARBA00044777"/>
    </source>
</evidence>
<dbReference type="RefSeq" id="WP_104409758.1">
    <property type="nucleotide sequence ID" value="NZ_PTIS01000007.1"/>
</dbReference>
<comment type="subcellular location">
    <subcellularLocation>
        <location evidence="3">Cytoplasm</location>
    </subcellularLocation>
    <text evidence="3">Associated with two foci at the outer edges of the nucleoid region in young cells, and at four foci within both cell halves in older cells.</text>
</comment>